<dbReference type="PANTHER" id="PTHR13386">
    <property type="entry name" value="HISTONE PARYLATION FACTOR 1"/>
    <property type="match status" value="1"/>
</dbReference>
<dbReference type="GO" id="GO:0006974">
    <property type="term" value="P:DNA damage response"/>
    <property type="evidence" value="ECO:0007669"/>
    <property type="project" value="InterPro"/>
</dbReference>
<dbReference type="PANTHER" id="PTHR13386:SF1">
    <property type="entry name" value="HISTONE PARYLATION FACTOR 1"/>
    <property type="match status" value="1"/>
</dbReference>
<dbReference type="AlphaFoldDB" id="A0A0R3S4H6"/>
<evidence type="ECO:0000256" key="3">
    <source>
        <dbReference type="ARBA" id="ARBA00010803"/>
    </source>
</evidence>
<name>A0A0R3S4H6_9BILA</name>
<protein>
    <submittedName>
        <fullName evidence="7">Uncharacterized protein</fullName>
    </submittedName>
</protein>
<comment type="subcellular location">
    <subcellularLocation>
        <location evidence="2">Chromosome</location>
    </subcellularLocation>
    <subcellularLocation>
        <location evidence="1">Nucleus</location>
    </subcellularLocation>
</comment>
<reference evidence="7" key="1">
    <citation type="submission" date="2017-02" db="UniProtKB">
        <authorList>
            <consortium name="WormBaseParasite"/>
        </authorList>
    </citation>
    <scope>IDENTIFICATION</scope>
</reference>
<dbReference type="Pfam" id="PF10228">
    <property type="entry name" value="HPF1"/>
    <property type="match status" value="1"/>
</dbReference>
<dbReference type="GO" id="GO:0005634">
    <property type="term" value="C:nucleus"/>
    <property type="evidence" value="ECO:0007669"/>
    <property type="project" value="UniProtKB-SubCell"/>
</dbReference>
<dbReference type="STRING" id="1147741.A0A0R3S4H6"/>
<evidence type="ECO:0000256" key="4">
    <source>
        <dbReference type="ARBA" id="ARBA00022454"/>
    </source>
</evidence>
<dbReference type="Proteomes" id="UP000050640">
    <property type="component" value="Unplaced"/>
</dbReference>
<comment type="similarity">
    <text evidence="3">Belongs to the HPF1 family.</text>
</comment>
<dbReference type="GO" id="GO:0042393">
    <property type="term" value="F:histone binding"/>
    <property type="evidence" value="ECO:0007669"/>
    <property type="project" value="InterPro"/>
</dbReference>
<keyword evidence="5" id="KW-0539">Nucleus</keyword>
<keyword evidence="6" id="KW-1185">Reference proteome</keyword>
<evidence type="ECO:0000256" key="5">
    <source>
        <dbReference type="ARBA" id="ARBA00023242"/>
    </source>
</evidence>
<dbReference type="GO" id="GO:0005694">
    <property type="term" value="C:chromosome"/>
    <property type="evidence" value="ECO:0007669"/>
    <property type="project" value="UniProtKB-SubCell"/>
</dbReference>
<evidence type="ECO:0000313" key="7">
    <source>
        <dbReference type="WBParaSite" id="EEL_0000969501-mRNA-1"/>
    </source>
</evidence>
<dbReference type="InterPro" id="IPR019361">
    <property type="entry name" value="HPF1"/>
</dbReference>
<proteinExistence type="inferred from homology"/>
<evidence type="ECO:0000256" key="2">
    <source>
        <dbReference type="ARBA" id="ARBA00004286"/>
    </source>
</evidence>
<sequence length="418" mass="48236">MAHYLWWGRGGCVVYFGGERVKRARMDNKKRKQPGDDTRNMLVPSSNAIPDVLDFYLRFPHITSTLLSVPVPEVTPKRIAFETAVLRTDLASRFLYLFPDKFFVFWKHVQMLAGKDGDPCGNFIVLIFERKLSHIRVLCLSLFQIITSTVYASLESLRLCGPFDYLSGHVEEDDADLFLLHDRFETDLPEMQTLAVYNDGRFVYWSSKISAQMNLVSRDEPINREPLIVHVNNSEHFPKCDIIGAVDPFYMIAYLVGNNLPAKYQGFFSKDWIENYGAFIAEVEMIAKIRKEQSVGLPFHGIGIRVPIVNNVGYRPLNEKTGKLKELMISAATTSDEAMKKRKLEKIMEIINSVQFANDERDFGMGLELGHDMFWSNYGCFDKVAKRLLVTAYKLLDRNTYAHLIEIHMPYRRPLNYW</sequence>
<accession>A0A0R3S4H6</accession>
<evidence type="ECO:0000256" key="1">
    <source>
        <dbReference type="ARBA" id="ARBA00004123"/>
    </source>
</evidence>
<keyword evidence="4" id="KW-0158">Chromosome</keyword>
<organism evidence="6 7">
    <name type="scientific">Elaeophora elaphi</name>
    <dbReference type="NCBI Taxonomy" id="1147741"/>
    <lineage>
        <taxon>Eukaryota</taxon>
        <taxon>Metazoa</taxon>
        <taxon>Ecdysozoa</taxon>
        <taxon>Nematoda</taxon>
        <taxon>Chromadorea</taxon>
        <taxon>Rhabditida</taxon>
        <taxon>Spirurina</taxon>
        <taxon>Spiruromorpha</taxon>
        <taxon>Filarioidea</taxon>
        <taxon>Onchocercidae</taxon>
        <taxon>Elaeophora</taxon>
    </lineage>
</organism>
<dbReference type="GO" id="GO:0072572">
    <property type="term" value="F:poly-ADP-D-ribose binding"/>
    <property type="evidence" value="ECO:0007669"/>
    <property type="project" value="TreeGrafter"/>
</dbReference>
<dbReference type="WBParaSite" id="EEL_0000969501-mRNA-1">
    <property type="protein sequence ID" value="EEL_0000969501-mRNA-1"/>
    <property type="gene ID" value="EEL_0000969501"/>
</dbReference>
<evidence type="ECO:0000313" key="6">
    <source>
        <dbReference type="Proteomes" id="UP000050640"/>
    </source>
</evidence>